<dbReference type="InterPro" id="IPR019747">
    <property type="entry name" value="FERM_CS"/>
</dbReference>
<dbReference type="FunFam" id="2.30.29.30:FF:000002">
    <property type="entry name" value="Band 4.1-like protein 5 isoform 1"/>
    <property type="match status" value="1"/>
</dbReference>
<feature type="compositionally biased region" description="Polar residues" evidence="5">
    <location>
        <begin position="811"/>
        <end position="820"/>
    </location>
</feature>
<dbReference type="SUPFAM" id="SSF47031">
    <property type="entry name" value="Second domain of FERM"/>
    <property type="match status" value="1"/>
</dbReference>
<dbReference type="Gene3D" id="2.30.29.30">
    <property type="entry name" value="Pleckstrin-homology domain (PH domain)/Phosphotyrosine-binding domain (PTB)"/>
    <property type="match status" value="1"/>
</dbReference>
<dbReference type="InterPro" id="IPR029071">
    <property type="entry name" value="Ubiquitin-like_domsf"/>
</dbReference>
<feature type="compositionally biased region" description="Polar residues" evidence="5">
    <location>
        <begin position="888"/>
        <end position="900"/>
    </location>
</feature>
<dbReference type="InterPro" id="IPR018980">
    <property type="entry name" value="FERM_PH-like_C"/>
</dbReference>
<dbReference type="CDD" id="cd17108">
    <property type="entry name" value="FERM_F1_EPB41L5_like"/>
    <property type="match status" value="1"/>
</dbReference>
<dbReference type="Pfam" id="PF09380">
    <property type="entry name" value="FERM_C"/>
    <property type="match status" value="1"/>
</dbReference>
<sequence length="1111" mass="120679">MSKFLRFLSRRGGYKNRDGLQGEKPKKGILPCKVILLDGTDMSVDVSKKAKGEELLEQVYYHLDLIEKDYFGLQFTDSANVNHWLDPSKTVKKQITIGPPYTFRLRVKFYSSEPNNLHEELTRYQFFLQVKQDILDGRIECPFEAAVELAAYALQSELGDYEEDEHSPGFISEFRFVPDQTEEMELAFVEKFKTCRGMTPAQAELSYLNKAKWLDTYGVDMHTVQGRDGMDYHLGLTPTGILVFEGEQKIGLFFWPKITRLDFKRKKLILVVVEDDEQGREQEHTFVFRMLHERACKHLWKCAVEHHAFFRLQGPVKHQSSRQNFLRMGSRFRYSGRTEFQTASMNRARRSVRFERRASQRYSRRPTFERQDTTRSVKVTDIRESQRPQPRARPRISSSSRTLSKPVATPAAAPQKTVIDDRVPVMPIETPVDGPASPAPASPSPASAMERLDNLIKGTPPASHINQRPPSQSSEASSLPRSSTSSQPQDVSLRDASEAAQAKLKGLDEKKPVQAKKVQKDVNTFINNQLKFVNTATTIPPEQMKCNILKAKAEENYRKGVNTPEKGLTVEMPTYSDEIETAKAAAAAACPSPEPASPAATAASGAPALVAASAPALVVVSAPVAVSVAVPVPVASIAASPVVPAAAAAATETVFEHVEPSPTPEEPESNDESPVAGKDQSLPEEKMRLIKTANVTTNGYSAADAPVIPIVPKSPVMPITPAPADKQPTSSGSAKPKKKKKAKSKTPKVSETVPLVSAEDIGEGLSPTENSPGSEKASSPEQETDLTEPAAPSSTSAASAKTNGEILIDYTPTSVKSNTGTSGGAKPKTSNNPFINDLSAESNGIKVSKSNNPFYNDLNAASSHTSTTNPFSASSSSIKAESPKTKELNTYSAGKSSKTNVKPLPKPVAAPRTTTKAASASPVLKPKPVPLSRPSTAPVLLIKPASSSSLSNNNKVIPDLPVIGKPAHEFGIKKREEEETSLMIASTDSTASLELPPSPPRPAPVSRPQPSPPAASEDSPRGASKERMAKDSMVIETSFSSGNAVTRKVSKSVKSTGNSEQTEVIMVTKEPKKKKKKSAKTAATEELSPWHVTIDNDNKPKERRVALTTEL</sequence>
<dbReference type="Gene3D" id="3.10.20.90">
    <property type="entry name" value="Phosphatidylinositol 3-kinase Catalytic Subunit, Chain A, domain 1"/>
    <property type="match status" value="1"/>
</dbReference>
<feature type="compositionally biased region" description="Low complexity" evidence="5">
    <location>
        <begin position="789"/>
        <end position="800"/>
    </location>
</feature>
<feature type="compositionally biased region" description="Polar residues" evidence="5">
    <location>
        <begin position="828"/>
        <end position="842"/>
    </location>
</feature>
<evidence type="ECO:0000256" key="4">
    <source>
        <dbReference type="ARBA" id="ARBA00022949"/>
    </source>
</evidence>
<dbReference type="SMART" id="SM00295">
    <property type="entry name" value="B41"/>
    <property type="match status" value="1"/>
</dbReference>
<evidence type="ECO:0000256" key="5">
    <source>
        <dbReference type="SAM" id="MobiDB-lite"/>
    </source>
</evidence>
<dbReference type="PANTHER" id="PTHR23280:SF25">
    <property type="entry name" value="MOESIN_EZRIN_RADIXIN HOMOLOG 1"/>
    <property type="match status" value="1"/>
</dbReference>
<feature type="compositionally biased region" description="Low complexity" evidence="5">
    <location>
        <begin position="467"/>
        <end position="489"/>
    </location>
</feature>
<dbReference type="FunFam" id="1.20.80.10:FF:000003">
    <property type="entry name" value="Tyrosine-protein phosphatase non-receptor type 4"/>
    <property type="match status" value="1"/>
</dbReference>
<dbReference type="PRINTS" id="PR00661">
    <property type="entry name" value="ERMFAMILY"/>
</dbReference>
<feature type="compositionally biased region" description="Pro residues" evidence="5">
    <location>
        <begin position="996"/>
        <end position="1013"/>
    </location>
</feature>
<dbReference type="SUPFAM" id="SSF50729">
    <property type="entry name" value="PH domain-like"/>
    <property type="match status" value="1"/>
</dbReference>
<evidence type="ECO:0000256" key="2">
    <source>
        <dbReference type="ARBA" id="ARBA00004496"/>
    </source>
</evidence>
<evidence type="ECO:0000259" key="6">
    <source>
        <dbReference type="PROSITE" id="PS50057"/>
    </source>
</evidence>
<dbReference type="InterPro" id="IPR014352">
    <property type="entry name" value="FERM/acyl-CoA-bd_prot_sf"/>
</dbReference>
<dbReference type="EMBL" id="MG197686">
    <property type="protein sequence ID" value="AUG84436.1"/>
    <property type="molecule type" value="mRNA"/>
</dbReference>
<dbReference type="GO" id="GO:0008092">
    <property type="term" value="F:cytoskeletal protein binding"/>
    <property type="evidence" value="ECO:0007669"/>
    <property type="project" value="InterPro"/>
</dbReference>
<organism evidence="7">
    <name type="scientific">Platynereis dumerilii</name>
    <name type="common">Dumeril's clam worm</name>
    <dbReference type="NCBI Taxonomy" id="6359"/>
    <lineage>
        <taxon>Eukaryota</taxon>
        <taxon>Metazoa</taxon>
        <taxon>Spiralia</taxon>
        <taxon>Lophotrochozoa</taxon>
        <taxon>Annelida</taxon>
        <taxon>Polychaeta</taxon>
        <taxon>Errantia</taxon>
        <taxon>Phyllodocida</taxon>
        <taxon>Nereididae</taxon>
        <taxon>Platynereis</taxon>
    </lineage>
</organism>
<keyword evidence="3" id="KW-0963">Cytoplasm</keyword>
<dbReference type="InterPro" id="IPR019748">
    <property type="entry name" value="FERM_central"/>
</dbReference>
<feature type="compositionally biased region" description="Basic residues" evidence="5">
    <location>
        <begin position="735"/>
        <end position="746"/>
    </location>
</feature>
<dbReference type="GO" id="GO:0005856">
    <property type="term" value="C:cytoskeleton"/>
    <property type="evidence" value="ECO:0007669"/>
    <property type="project" value="TreeGrafter"/>
</dbReference>
<feature type="compositionally biased region" description="Polar residues" evidence="5">
    <location>
        <begin position="983"/>
        <end position="992"/>
    </location>
</feature>
<reference evidence="7" key="1">
    <citation type="journal article" date="2017" name="BMC Dev. Biol.">
        <title>The asymmetric cell division machinery in the spiral-cleaving egg and embryo of the marine annelid Platynereis dumerilii.</title>
        <authorList>
            <person name="Nakama A.B."/>
            <person name="Chou H.C."/>
            <person name="Schneider S.Q."/>
        </authorList>
    </citation>
    <scope>NUCLEOTIDE SEQUENCE</scope>
</reference>
<feature type="region of interest" description="Disordered" evidence="5">
    <location>
        <begin position="718"/>
        <end position="935"/>
    </location>
</feature>
<feature type="compositionally biased region" description="Polar residues" evidence="5">
    <location>
        <begin position="848"/>
        <end position="864"/>
    </location>
</feature>
<proteinExistence type="evidence at transcript level"/>
<feature type="compositionally biased region" description="Polar residues" evidence="5">
    <location>
        <begin position="767"/>
        <end position="781"/>
    </location>
</feature>
<feature type="compositionally biased region" description="Polar residues" evidence="5">
    <location>
        <begin position="1035"/>
        <end position="1044"/>
    </location>
</feature>
<dbReference type="PROSITE" id="PS00660">
    <property type="entry name" value="FERM_1"/>
    <property type="match status" value="1"/>
</dbReference>
<accession>A0A2H5BFC8</accession>
<dbReference type="InterPro" id="IPR000798">
    <property type="entry name" value="Ez/rad/moesin-like"/>
</dbReference>
<evidence type="ECO:0000256" key="1">
    <source>
        <dbReference type="ARBA" id="ARBA00004282"/>
    </source>
</evidence>
<dbReference type="Pfam" id="PF09379">
    <property type="entry name" value="FERM_N"/>
    <property type="match status" value="1"/>
</dbReference>
<feature type="domain" description="FERM" evidence="6">
    <location>
        <begin position="30"/>
        <end position="314"/>
    </location>
</feature>
<dbReference type="SMART" id="SM01196">
    <property type="entry name" value="FERM_C"/>
    <property type="match status" value="1"/>
</dbReference>
<keyword evidence="4" id="KW-0965">Cell junction</keyword>
<dbReference type="GO" id="GO:0005886">
    <property type="term" value="C:plasma membrane"/>
    <property type="evidence" value="ECO:0007669"/>
    <property type="project" value="UniProtKB-ARBA"/>
</dbReference>
<feature type="region of interest" description="Disordered" evidence="5">
    <location>
        <begin position="655"/>
        <end position="684"/>
    </location>
</feature>
<dbReference type="GO" id="GO:0070161">
    <property type="term" value="C:anchoring junction"/>
    <property type="evidence" value="ECO:0007669"/>
    <property type="project" value="UniProtKB-SubCell"/>
</dbReference>
<dbReference type="InterPro" id="IPR019749">
    <property type="entry name" value="Band_41_domain"/>
</dbReference>
<dbReference type="InterPro" id="IPR000299">
    <property type="entry name" value="FERM_domain"/>
</dbReference>
<dbReference type="Gene3D" id="1.20.80.10">
    <property type="match status" value="1"/>
</dbReference>
<evidence type="ECO:0000256" key="3">
    <source>
        <dbReference type="ARBA" id="ARBA00022490"/>
    </source>
</evidence>
<dbReference type="PRINTS" id="PR00935">
    <property type="entry name" value="BAND41"/>
</dbReference>
<dbReference type="SUPFAM" id="SSF54236">
    <property type="entry name" value="Ubiquitin-like"/>
    <property type="match status" value="1"/>
</dbReference>
<protein>
    <submittedName>
        <fullName evidence="7">Yurt</fullName>
    </submittedName>
</protein>
<evidence type="ECO:0000313" key="7">
    <source>
        <dbReference type="EMBL" id="AUG84436.1"/>
    </source>
</evidence>
<dbReference type="InterPro" id="IPR018979">
    <property type="entry name" value="FERM_N"/>
</dbReference>
<dbReference type="GO" id="GO:0005737">
    <property type="term" value="C:cytoplasm"/>
    <property type="evidence" value="ECO:0007669"/>
    <property type="project" value="UniProtKB-SubCell"/>
</dbReference>
<dbReference type="InterPro" id="IPR035963">
    <property type="entry name" value="FERM_2"/>
</dbReference>
<dbReference type="PROSITE" id="PS50057">
    <property type="entry name" value="FERM_3"/>
    <property type="match status" value="1"/>
</dbReference>
<feature type="compositionally biased region" description="Polar residues" evidence="5">
    <location>
        <begin position="1052"/>
        <end position="1061"/>
    </location>
</feature>
<feature type="compositionally biased region" description="Low complexity" evidence="5">
    <location>
        <begin position="865"/>
        <end position="877"/>
    </location>
</feature>
<dbReference type="Pfam" id="PF08736">
    <property type="entry name" value="FA"/>
    <property type="match status" value="1"/>
</dbReference>
<comment type="subcellular location">
    <subcellularLocation>
        <location evidence="1">Cell junction</location>
    </subcellularLocation>
    <subcellularLocation>
        <location evidence="2">Cytoplasm</location>
    </subcellularLocation>
</comment>
<dbReference type="CDD" id="cd14473">
    <property type="entry name" value="FERM_B-lobe"/>
    <property type="match status" value="1"/>
</dbReference>
<name>A0A2H5BFC8_PLADU</name>
<dbReference type="SMART" id="SM01195">
    <property type="entry name" value="FA"/>
    <property type="match status" value="1"/>
</dbReference>
<dbReference type="PANTHER" id="PTHR23280">
    <property type="entry name" value="4.1 G PROTEIN"/>
    <property type="match status" value="1"/>
</dbReference>
<dbReference type="CDD" id="cd13186">
    <property type="entry name" value="FERM_C_NBL4_NBL5"/>
    <property type="match status" value="1"/>
</dbReference>
<dbReference type="AlphaFoldDB" id="A0A2H5BFC8"/>
<dbReference type="InterPro" id="IPR011993">
    <property type="entry name" value="PH-like_dom_sf"/>
</dbReference>
<dbReference type="Pfam" id="PF00373">
    <property type="entry name" value="FERM_M"/>
    <property type="match status" value="1"/>
</dbReference>
<dbReference type="InterPro" id="IPR014847">
    <property type="entry name" value="FA"/>
</dbReference>
<feature type="compositionally biased region" description="Basic and acidic residues" evidence="5">
    <location>
        <begin position="366"/>
        <end position="386"/>
    </location>
</feature>
<feature type="compositionally biased region" description="Basic and acidic residues" evidence="5">
    <location>
        <begin position="1018"/>
        <end position="1030"/>
    </location>
</feature>
<dbReference type="FunFam" id="3.10.20.90:FF:000024">
    <property type="entry name" value="Erythrocyte membrane protein band 4.1-like 5"/>
    <property type="match status" value="1"/>
</dbReference>
<feature type="region of interest" description="Disordered" evidence="5">
    <location>
        <begin position="971"/>
        <end position="1061"/>
    </location>
</feature>
<feature type="region of interest" description="Disordered" evidence="5">
    <location>
        <begin position="356"/>
        <end position="515"/>
    </location>
</feature>
<dbReference type="GO" id="GO:0031032">
    <property type="term" value="P:actomyosin structure organization"/>
    <property type="evidence" value="ECO:0007669"/>
    <property type="project" value="TreeGrafter"/>
</dbReference>